<dbReference type="Proteomes" id="UP000054988">
    <property type="component" value="Unassembled WGS sequence"/>
</dbReference>
<name>A0A0W0G396_MONRR</name>
<evidence type="ECO:0000313" key="2">
    <source>
        <dbReference type="EMBL" id="KTB43072.1"/>
    </source>
</evidence>
<feature type="compositionally biased region" description="Basic and acidic residues" evidence="1">
    <location>
        <begin position="239"/>
        <end position="252"/>
    </location>
</feature>
<sequence length="260" mass="28510">MSQRPPCCIRSPPPFHARTWSSHCSVPKKEEPHTETLFIPNDGSSKDEPIIIDDDDMVVEVIPSFPPPNPSSPASPLTIEPEPTRSSSAHGFDRGASDPDTLARQSPAKRRAGTPPLITQAAKREDGALDKLISVADPPQDTKSTRDPRLSASSKRARIISHDHHGARLRSTDIKITSEDMEPSRQTLALDLVNPNSSPALQGSPSFLNHQANLADSSLQDDPETISLRARLSKLQQSRFEREQEAKKKLERANMNVTGT</sequence>
<comment type="caution">
    <text evidence="2">The sequence shown here is derived from an EMBL/GenBank/DDBJ whole genome shotgun (WGS) entry which is preliminary data.</text>
</comment>
<feature type="compositionally biased region" description="Pro residues" evidence="1">
    <location>
        <begin position="64"/>
        <end position="73"/>
    </location>
</feature>
<dbReference type="AlphaFoldDB" id="A0A0W0G396"/>
<feature type="region of interest" description="Disordered" evidence="1">
    <location>
        <begin position="1"/>
        <end position="165"/>
    </location>
</feature>
<accession>A0A0W0G396</accession>
<organism evidence="2 3">
    <name type="scientific">Moniliophthora roreri</name>
    <name type="common">Frosty pod rot fungus</name>
    <name type="synonym">Monilia roreri</name>
    <dbReference type="NCBI Taxonomy" id="221103"/>
    <lineage>
        <taxon>Eukaryota</taxon>
        <taxon>Fungi</taxon>
        <taxon>Dikarya</taxon>
        <taxon>Basidiomycota</taxon>
        <taxon>Agaricomycotina</taxon>
        <taxon>Agaricomycetes</taxon>
        <taxon>Agaricomycetidae</taxon>
        <taxon>Agaricales</taxon>
        <taxon>Marasmiineae</taxon>
        <taxon>Marasmiaceae</taxon>
        <taxon>Moniliophthora</taxon>
    </lineage>
</organism>
<evidence type="ECO:0000313" key="3">
    <source>
        <dbReference type="Proteomes" id="UP000054988"/>
    </source>
</evidence>
<gene>
    <name evidence="2" type="ORF">WG66_4358</name>
</gene>
<feature type="region of interest" description="Disordered" evidence="1">
    <location>
        <begin position="237"/>
        <end position="260"/>
    </location>
</feature>
<evidence type="ECO:0000256" key="1">
    <source>
        <dbReference type="SAM" id="MobiDB-lite"/>
    </source>
</evidence>
<protein>
    <submittedName>
        <fullName evidence="2">Uncharacterized protein</fullName>
    </submittedName>
</protein>
<reference evidence="2 3" key="1">
    <citation type="submission" date="2015-12" db="EMBL/GenBank/DDBJ databases">
        <title>Draft genome sequence of Moniliophthora roreri, the causal agent of frosty pod rot of cacao.</title>
        <authorList>
            <person name="Aime M.C."/>
            <person name="Diaz-Valderrama J.R."/>
            <person name="Kijpornyongpan T."/>
            <person name="Phillips-Mora W."/>
        </authorList>
    </citation>
    <scope>NUCLEOTIDE SEQUENCE [LARGE SCALE GENOMIC DNA]</scope>
    <source>
        <strain evidence="2 3">MCA 2952</strain>
    </source>
</reference>
<proteinExistence type="predicted"/>
<dbReference type="EMBL" id="LATX01001252">
    <property type="protein sequence ID" value="KTB43072.1"/>
    <property type="molecule type" value="Genomic_DNA"/>
</dbReference>